<dbReference type="InterPro" id="IPR036291">
    <property type="entry name" value="NAD(P)-bd_dom_sf"/>
</dbReference>
<dbReference type="SUPFAM" id="SSF51735">
    <property type="entry name" value="NAD(P)-binding Rossmann-fold domains"/>
    <property type="match status" value="1"/>
</dbReference>
<evidence type="ECO:0000256" key="1">
    <source>
        <dbReference type="ARBA" id="ARBA00006484"/>
    </source>
</evidence>
<evidence type="ECO:0000256" key="2">
    <source>
        <dbReference type="ARBA" id="ARBA00023002"/>
    </source>
</evidence>
<comment type="similarity">
    <text evidence="1 3">Belongs to the short-chain dehydrogenases/reductases (SDR) family.</text>
</comment>
<dbReference type="RefSeq" id="WP_168014200.1">
    <property type="nucleotide sequence ID" value="NZ_JAATEP010000025.1"/>
</dbReference>
<protein>
    <submittedName>
        <fullName evidence="4">SDR family NAD(P)-dependent oxidoreductase</fullName>
    </submittedName>
</protein>
<accession>A0ABX1BBB6</accession>
<evidence type="ECO:0000256" key="3">
    <source>
        <dbReference type="RuleBase" id="RU000363"/>
    </source>
</evidence>
<evidence type="ECO:0000313" key="5">
    <source>
        <dbReference type="Proteomes" id="UP000696294"/>
    </source>
</evidence>
<dbReference type="InterPro" id="IPR002347">
    <property type="entry name" value="SDR_fam"/>
</dbReference>
<organism evidence="4 5">
    <name type="scientific">Nonomuraea composti</name>
    <dbReference type="NCBI Taxonomy" id="2720023"/>
    <lineage>
        <taxon>Bacteria</taxon>
        <taxon>Bacillati</taxon>
        <taxon>Actinomycetota</taxon>
        <taxon>Actinomycetes</taxon>
        <taxon>Streptosporangiales</taxon>
        <taxon>Streptosporangiaceae</taxon>
        <taxon>Nonomuraea</taxon>
    </lineage>
</organism>
<comment type="caution">
    <text evidence="4">The sequence shown here is derived from an EMBL/GenBank/DDBJ whole genome shotgun (WGS) entry which is preliminary data.</text>
</comment>
<dbReference type="NCBIfam" id="NF004826">
    <property type="entry name" value="PRK06182.1"/>
    <property type="match status" value="1"/>
</dbReference>
<evidence type="ECO:0000313" key="4">
    <source>
        <dbReference type="EMBL" id="NJP93817.1"/>
    </source>
</evidence>
<keyword evidence="2" id="KW-0560">Oxidoreductase</keyword>
<dbReference type="PRINTS" id="PR00081">
    <property type="entry name" value="GDHRDH"/>
</dbReference>
<sequence length="283" mass="30190">MQKVVLITGASAGIGKATALELARAGHTVYGAARRVPLMGELRDAGGHALELDARRPEDLERAVATVVEEQGRIDVLVNNAGTVLHGAAEDVPLDLARDQFEVNVFAPARLIQLALPHMREQGSGTIVNVSSIGGEIALPLGCWYYATKHALEAYSDSLRMEVEPFGIDVVVIQPGIIKTGFEDRTAQDLREISGATAYRDMAQAMAARAEAQLGENSPGSDPAVVAAVIRQAVEAGKPETRYAVGWMADKLLELNRTLPDREFDKLVTGTAKNGTVKTGTPK</sequence>
<proteinExistence type="inferred from homology"/>
<gene>
    <name evidence="4" type="ORF">HCN51_30985</name>
</gene>
<keyword evidence="5" id="KW-1185">Reference proteome</keyword>
<name>A0ABX1BBB6_9ACTN</name>
<dbReference type="PANTHER" id="PTHR44169">
    <property type="entry name" value="NADPH-DEPENDENT 1-ACYLDIHYDROXYACETONE PHOSPHATE REDUCTASE"/>
    <property type="match status" value="1"/>
</dbReference>
<dbReference type="Pfam" id="PF00106">
    <property type="entry name" value="adh_short"/>
    <property type="match status" value="1"/>
</dbReference>
<dbReference type="Proteomes" id="UP000696294">
    <property type="component" value="Unassembled WGS sequence"/>
</dbReference>
<dbReference type="PRINTS" id="PR00080">
    <property type="entry name" value="SDRFAMILY"/>
</dbReference>
<dbReference type="Gene3D" id="3.40.50.720">
    <property type="entry name" value="NAD(P)-binding Rossmann-like Domain"/>
    <property type="match status" value="1"/>
</dbReference>
<dbReference type="EMBL" id="JAATEP010000025">
    <property type="protein sequence ID" value="NJP93817.1"/>
    <property type="molecule type" value="Genomic_DNA"/>
</dbReference>
<dbReference type="PANTHER" id="PTHR44169:SF6">
    <property type="entry name" value="NADPH-DEPENDENT 1-ACYLDIHYDROXYACETONE PHOSPHATE REDUCTASE"/>
    <property type="match status" value="1"/>
</dbReference>
<reference evidence="4 5" key="1">
    <citation type="submission" date="2020-03" db="EMBL/GenBank/DDBJ databases">
        <title>WGS of actinomycetes isolated from Thailand.</title>
        <authorList>
            <person name="Thawai C."/>
        </authorList>
    </citation>
    <scope>NUCLEOTIDE SEQUENCE [LARGE SCALE GENOMIC DNA]</scope>
    <source>
        <strain evidence="4 5">FMUSA5-5</strain>
    </source>
</reference>
<dbReference type="CDD" id="cd05374">
    <property type="entry name" value="17beta-HSD-like_SDR_c"/>
    <property type="match status" value="1"/>
</dbReference>